<dbReference type="AlphaFoldDB" id="A0A949JEN8"/>
<dbReference type="InterPro" id="IPR017146">
    <property type="entry name" value="Lanti_2_LanM"/>
</dbReference>
<accession>A0A949JEN8</accession>
<dbReference type="GO" id="GO:0031179">
    <property type="term" value="P:peptide modification"/>
    <property type="evidence" value="ECO:0007669"/>
    <property type="project" value="InterPro"/>
</dbReference>
<dbReference type="Proteomes" id="UP000694501">
    <property type="component" value="Unassembled WGS sequence"/>
</dbReference>
<gene>
    <name evidence="2" type="ORF">JGS22_005500</name>
</gene>
<dbReference type="NCBIfam" id="TIGR03897">
    <property type="entry name" value="lanti_2_LanM"/>
    <property type="match status" value="1"/>
</dbReference>
<dbReference type="Pfam" id="PF13575">
    <property type="entry name" value="DUF4135"/>
    <property type="match status" value="1"/>
</dbReference>
<organism evidence="2 3">
    <name type="scientific">Streptomyces tardus</name>
    <dbReference type="NCBI Taxonomy" id="2780544"/>
    <lineage>
        <taxon>Bacteria</taxon>
        <taxon>Bacillati</taxon>
        <taxon>Actinomycetota</taxon>
        <taxon>Actinomycetes</taxon>
        <taxon>Kitasatosporales</taxon>
        <taxon>Streptomycetaceae</taxon>
        <taxon>Streptomyces</taxon>
    </lineage>
</organism>
<dbReference type="PIRSF" id="PIRSF037228">
    <property type="entry name" value="Lant_mod_RumM"/>
    <property type="match status" value="1"/>
</dbReference>
<protein>
    <submittedName>
        <fullName evidence="2">Type 2 lantipeptide synthetase LanM family protein</fullName>
    </submittedName>
</protein>
<comment type="caution">
    <text evidence="2">The sequence shown here is derived from an EMBL/GenBank/DDBJ whole genome shotgun (WGS) entry which is preliminary data.</text>
</comment>
<dbReference type="Pfam" id="PF05147">
    <property type="entry name" value="LANC_like"/>
    <property type="match status" value="1"/>
</dbReference>
<sequence>MWGLLPHVGGGEVCDLRSVIETASLQLPQSAGLPLAWWARALSLAERLAAPNPPQPAGVSTGPAPWEAGDAEGFAARLAHLEVDTAAARALTEEAPERLAARAAKPMWAEYAELALDAVDRLPGADDTGTAGVFAAERAESAEGAGAVEGPEVFAPVVRPFTTLAANRLDVALEGLPAAEQDVWRRAFEQRLVHRLVRLAGRTLVLELDAARRAGRLAGADSRRRFRSFVEELRTGEGLGRLLARYPVLARMLAQTSLDAAEATAELVLRFRADRDALVAELLDGRDPGALLGVDLGQGDPHQGGRSVAILAFADGARLVYKPRPLSQHALLDELAAWFGTKAPGVRPRTPRTVRRQGYGWLEFVAHRWCRSLGEAAAFYRRQGALLALLYALDGADMHYENLIACGDQPVLVDAETLLHTGLPEPNTAGADPAGEALRASVHRTCLLPHLLIGEQGALDISALGRSADGTFPSEGLNWQDCGTDVMRVVRGPVLSPAAQNHPLPEDRPLGRADHRAVLLEGFRTGYAAIAEHRAELEAPDGPLLTWADSPARLIARPTRLYATLLEESTHPSLLGDALARDSVFSVLWSESLADGARRRLIEQETADMWRGDVPLFVHRPSGTGVRSADGTWLPDLLPVAALTAVRRKLARLDEVDCLDQEWIVRATLAAGSAGFPGARPRSELAVVPVPTAGAAPSRLLAAAAGIADEIAARAVRAGGRANWLGLEQVSGPHWAVLPMGAGLAQGYCGVALFLAQLNSLAGPGRYGTLAQESVRPLAPLLRALAAEPELAAPVGPGAYHGLGGVVHALLRLSRLTDERLLDSLPDALTALEHAVRHCPEPGLASGNTGALTAAVSAHRVTGDARALLLADRLADALTAQLSGPEQRGALGTGFAEGAAGIGWALLRYAELRPERARPHTAVAHALLRQAARETGPGTTLDLSWTNGIAGITAAAAALPGAPSDSRVERLAECGASFDLSLGHGTLGQLEALAVLAGPGGRDEELTARAGEALTRGTGDVLALVEAQGHRCATPDRIPTPGLLTGLAGIGYGLLRLAHPRSVPSVLLLEHPLEEPPGRSGGRPRT</sequence>
<evidence type="ECO:0000313" key="3">
    <source>
        <dbReference type="Proteomes" id="UP000694501"/>
    </source>
</evidence>
<reference evidence="2" key="1">
    <citation type="submission" date="2021-06" db="EMBL/GenBank/DDBJ databases">
        <title>Sequencing of actinobacteria type strains.</title>
        <authorList>
            <person name="Nguyen G.-S."/>
            <person name="Wentzel A."/>
        </authorList>
    </citation>
    <scope>NUCLEOTIDE SEQUENCE</scope>
    <source>
        <strain evidence="2">P38-E01</strain>
    </source>
</reference>
<dbReference type="EMBL" id="JAELVF020000001">
    <property type="protein sequence ID" value="MBU7597104.1"/>
    <property type="molecule type" value="Genomic_DNA"/>
</dbReference>
<keyword evidence="3" id="KW-1185">Reference proteome</keyword>
<dbReference type="SMART" id="SM01260">
    <property type="entry name" value="LANC_like"/>
    <property type="match status" value="1"/>
</dbReference>
<dbReference type="InterPro" id="IPR025410">
    <property type="entry name" value="Lant_dehyd"/>
</dbReference>
<evidence type="ECO:0000259" key="1">
    <source>
        <dbReference type="Pfam" id="PF13575"/>
    </source>
</evidence>
<evidence type="ECO:0000313" key="2">
    <source>
        <dbReference type="EMBL" id="MBU7597104.1"/>
    </source>
</evidence>
<name>A0A949JEN8_9ACTN</name>
<dbReference type="InterPro" id="IPR007822">
    <property type="entry name" value="LANC-like"/>
</dbReference>
<feature type="domain" description="Lantibiotic biosynthesis protein dehydration" evidence="1">
    <location>
        <begin position="246"/>
        <end position="618"/>
    </location>
</feature>
<proteinExistence type="predicted"/>
<dbReference type="CDD" id="cd04792">
    <property type="entry name" value="LanM-like"/>
    <property type="match status" value="1"/>
</dbReference>